<dbReference type="InterPro" id="IPR013784">
    <property type="entry name" value="Carb-bd-like_fold"/>
</dbReference>
<dbReference type="OrthoDB" id="9772097at2"/>
<reference evidence="2 3" key="1">
    <citation type="submission" date="2018-09" db="EMBL/GenBank/DDBJ databases">
        <title>Profundibacter amoris BAR1 gen. nov., sp. nov., a new member of the Roseobacter clade isolated at Lokis Castle Vent Field on the Arctic Mid-Oceanic Ridge.</title>
        <authorList>
            <person name="Le Moine Bauer S."/>
            <person name="Sjoeberg A.G."/>
            <person name="L'Haridon S."/>
            <person name="Stokke R."/>
            <person name="Roalkvam I."/>
            <person name="Steen I.H."/>
            <person name="Dahle H."/>
        </authorList>
    </citation>
    <scope>NUCLEOTIDE SEQUENCE [LARGE SCALE GENOMIC DNA]</scope>
    <source>
        <strain evidence="2 3">BAR1</strain>
    </source>
</reference>
<proteinExistence type="predicted"/>
<accession>A0A347UD17</accession>
<evidence type="ECO:0000256" key="1">
    <source>
        <dbReference type="SAM" id="SignalP"/>
    </source>
</evidence>
<dbReference type="EMBL" id="CP032125">
    <property type="protein sequence ID" value="AXX96745.1"/>
    <property type="molecule type" value="Genomic_DNA"/>
</dbReference>
<dbReference type="KEGG" id="pamo:BAR1_01600"/>
<feature type="chain" id="PRO_5016575217" description="Rhamnogalacturonan lyase domain-containing protein" evidence="1">
    <location>
        <begin position="24"/>
        <end position="246"/>
    </location>
</feature>
<dbReference type="Proteomes" id="UP000261704">
    <property type="component" value="Chromosome"/>
</dbReference>
<keyword evidence="3" id="KW-1185">Reference proteome</keyword>
<keyword evidence="1" id="KW-0732">Signal</keyword>
<name>A0A347UD17_9RHOB</name>
<organism evidence="2 3">
    <name type="scientific">Profundibacter amoris</name>
    <dbReference type="NCBI Taxonomy" id="2171755"/>
    <lineage>
        <taxon>Bacteria</taxon>
        <taxon>Pseudomonadati</taxon>
        <taxon>Pseudomonadota</taxon>
        <taxon>Alphaproteobacteria</taxon>
        <taxon>Rhodobacterales</taxon>
        <taxon>Paracoccaceae</taxon>
        <taxon>Profundibacter</taxon>
    </lineage>
</organism>
<evidence type="ECO:0000313" key="3">
    <source>
        <dbReference type="Proteomes" id="UP000261704"/>
    </source>
</evidence>
<protein>
    <recommendedName>
        <fullName evidence="4">Rhamnogalacturonan lyase domain-containing protein</fullName>
    </recommendedName>
</protein>
<dbReference type="RefSeq" id="WP_118941403.1">
    <property type="nucleotide sequence ID" value="NZ_CP032125.1"/>
</dbReference>
<feature type="signal peptide" evidence="1">
    <location>
        <begin position="1"/>
        <end position="23"/>
    </location>
</feature>
<gene>
    <name evidence="2" type="ORF">BAR1_01600</name>
</gene>
<dbReference type="AlphaFoldDB" id="A0A347UD17"/>
<dbReference type="SUPFAM" id="SSF49452">
    <property type="entry name" value="Starch-binding domain-like"/>
    <property type="match status" value="1"/>
</dbReference>
<sequence>MKNMMRKSAIALAMLGMATAASAKGYKEVEVTDGGSFVGTVAAGDAKADTRTYTISKDPEICGEGSREVPFVQINENGTLAGAVVFLADIEEGKAMPEELMKLTINQEHCEFSPALGLMANTGELTAINDDGTLHNIHMYEQIGKARKTVLNVSQPNKGDVLTKDIKLRRGNGMKVECDAHDFMHGFVYVAKTPYFSLVDDTGAFSITDIPAGTYKVMMWHGFLGEKKFGEITVDAGGEVSMDLSY</sequence>
<dbReference type="GO" id="GO:0030246">
    <property type="term" value="F:carbohydrate binding"/>
    <property type="evidence" value="ECO:0007669"/>
    <property type="project" value="InterPro"/>
</dbReference>
<evidence type="ECO:0000313" key="2">
    <source>
        <dbReference type="EMBL" id="AXX96745.1"/>
    </source>
</evidence>
<evidence type="ECO:0008006" key="4">
    <source>
        <dbReference type="Google" id="ProtNLM"/>
    </source>
</evidence>